<accession>A0A8H7MGL3</accession>
<gene>
    <name evidence="2" type="ORF">EKO04_008082</name>
</gene>
<feature type="region of interest" description="Disordered" evidence="1">
    <location>
        <begin position="1"/>
        <end position="33"/>
    </location>
</feature>
<evidence type="ECO:0000313" key="3">
    <source>
        <dbReference type="Proteomes" id="UP000651452"/>
    </source>
</evidence>
<evidence type="ECO:0000313" key="2">
    <source>
        <dbReference type="EMBL" id="KAF9694030.1"/>
    </source>
</evidence>
<reference evidence="2" key="2">
    <citation type="submission" date="2020-09" db="EMBL/GenBank/DDBJ databases">
        <title>Reference genome assembly for Australian Ascochyta lentis isolate Al4.</title>
        <authorList>
            <person name="Lee R.C."/>
            <person name="Farfan-Caceres L.M."/>
            <person name="Debler J.W."/>
            <person name="Williams A.H."/>
            <person name="Henares B.M."/>
        </authorList>
    </citation>
    <scope>NUCLEOTIDE SEQUENCE</scope>
    <source>
        <strain evidence="2">Al4</strain>
    </source>
</reference>
<keyword evidence="3" id="KW-1185">Reference proteome</keyword>
<dbReference type="Proteomes" id="UP000651452">
    <property type="component" value="Unassembled WGS sequence"/>
</dbReference>
<sequence>MTEAEHLATAVKAPNALTPGRPRTLNRDNELATPRSFPSFTVARSPQCVTLSRNYTFYIDHTSDDDINPNSNTNNSHSANTSNHTLLPTYYSVKDIDQAEAALFSCPVPLSPSSCAHYDRQEYIVAAVRSSRERVDIKMRGCYSYDADDEAESCTEGSGIDESSADVMHLGYHEGSEVVLIFLGDRHIESSCQVNASRDYKDRMVRGTSE</sequence>
<protein>
    <submittedName>
        <fullName evidence="2">Uncharacterized protein</fullName>
    </submittedName>
</protein>
<dbReference type="AlphaFoldDB" id="A0A8H7MGL3"/>
<proteinExistence type="predicted"/>
<name>A0A8H7MGL3_9PLEO</name>
<evidence type="ECO:0000256" key="1">
    <source>
        <dbReference type="SAM" id="MobiDB-lite"/>
    </source>
</evidence>
<organism evidence="2 3">
    <name type="scientific">Ascochyta lentis</name>
    <dbReference type="NCBI Taxonomy" id="205686"/>
    <lineage>
        <taxon>Eukaryota</taxon>
        <taxon>Fungi</taxon>
        <taxon>Dikarya</taxon>
        <taxon>Ascomycota</taxon>
        <taxon>Pezizomycotina</taxon>
        <taxon>Dothideomycetes</taxon>
        <taxon>Pleosporomycetidae</taxon>
        <taxon>Pleosporales</taxon>
        <taxon>Pleosporineae</taxon>
        <taxon>Didymellaceae</taxon>
        <taxon>Ascochyta</taxon>
    </lineage>
</organism>
<comment type="caution">
    <text evidence="2">The sequence shown here is derived from an EMBL/GenBank/DDBJ whole genome shotgun (WGS) entry which is preliminary data.</text>
</comment>
<dbReference type="EMBL" id="RZGK01000014">
    <property type="protein sequence ID" value="KAF9694030.1"/>
    <property type="molecule type" value="Genomic_DNA"/>
</dbReference>
<reference evidence="2" key="1">
    <citation type="submission" date="2018-12" db="EMBL/GenBank/DDBJ databases">
        <authorList>
            <person name="Syme R.A."/>
            <person name="Farfan-Caceres L."/>
            <person name="Lichtenzveig J."/>
        </authorList>
    </citation>
    <scope>NUCLEOTIDE SEQUENCE</scope>
    <source>
        <strain evidence="2">Al4</strain>
    </source>
</reference>